<feature type="domain" description="HMA" evidence="3">
    <location>
        <begin position="3"/>
        <end position="69"/>
    </location>
</feature>
<dbReference type="SUPFAM" id="SSF55008">
    <property type="entry name" value="HMA, heavy metal-associated domain"/>
    <property type="match status" value="1"/>
</dbReference>
<protein>
    <recommendedName>
        <fullName evidence="1">Copper chaperone CopZ</fullName>
    </recommendedName>
</protein>
<gene>
    <name evidence="4" type="ORF">U7230_10700</name>
</gene>
<sequence length="78" mass="8411">MMVRETFQLDNIHCPSCVAKIEKAVAAMRGVSSARMAFATGRLAVDYDPTVIEPGAIAATVSRLGYPARSIRRQELGS</sequence>
<evidence type="ECO:0000256" key="1">
    <source>
        <dbReference type="ARBA" id="ARBA00015313"/>
    </source>
</evidence>
<evidence type="ECO:0000256" key="2">
    <source>
        <dbReference type="ARBA" id="ARBA00022723"/>
    </source>
</evidence>
<dbReference type="Proteomes" id="UP001332192">
    <property type="component" value="Chromosome"/>
</dbReference>
<dbReference type="Gene3D" id="3.30.70.100">
    <property type="match status" value="1"/>
</dbReference>
<dbReference type="EMBL" id="CP141615">
    <property type="protein sequence ID" value="WRP16559.1"/>
    <property type="molecule type" value="Genomic_DNA"/>
</dbReference>
<organism evidence="4 5">
    <name type="scientific">Carboxydichorda subterranea</name>
    <dbReference type="NCBI Taxonomy" id="3109565"/>
    <lineage>
        <taxon>Bacteria</taxon>
        <taxon>Bacillati</taxon>
        <taxon>Bacillota</taxon>
        <taxon>Limnochordia</taxon>
        <taxon>Limnochordales</taxon>
        <taxon>Geochordaceae</taxon>
        <taxon>Carboxydichorda</taxon>
    </lineage>
</organism>
<keyword evidence="5" id="KW-1185">Reference proteome</keyword>
<dbReference type="PRINTS" id="PR00942">
    <property type="entry name" value="CUATPASEI"/>
</dbReference>
<reference evidence="4 5" key="1">
    <citation type="journal article" date="2024" name="Front. Microbiol.">
        <title>Novel thermophilic genera Geochorda gen. nov. and Carboxydochorda gen. nov. from the deep terrestrial subsurface reveal the ecophysiological diversity in the class Limnochordia.</title>
        <authorList>
            <person name="Karnachuk O.V."/>
            <person name="Lukina A.P."/>
            <person name="Avakyan M.R."/>
            <person name="Kadnikov V.V."/>
            <person name="Begmatov S."/>
            <person name="Beletsky A.V."/>
            <person name="Vlasova K.G."/>
            <person name="Novikov A.A."/>
            <person name="Shcherbakova V.A."/>
            <person name="Mardanov A.V."/>
            <person name="Ravin N.V."/>
        </authorList>
    </citation>
    <scope>NUCLEOTIDE SEQUENCE [LARGE SCALE GENOMIC DNA]</scope>
    <source>
        <strain evidence="4 5">L945</strain>
    </source>
</reference>
<dbReference type="RefSeq" id="WP_324715832.1">
    <property type="nucleotide sequence ID" value="NZ_CP141615.1"/>
</dbReference>
<evidence type="ECO:0000313" key="5">
    <source>
        <dbReference type="Proteomes" id="UP001332192"/>
    </source>
</evidence>
<dbReference type="PANTHER" id="PTHR46594:SF4">
    <property type="entry name" value="P-TYPE CATION-TRANSPORTING ATPASE"/>
    <property type="match status" value="1"/>
</dbReference>
<dbReference type="InterPro" id="IPR006121">
    <property type="entry name" value="HMA_dom"/>
</dbReference>
<dbReference type="CDD" id="cd00371">
    <property type="entry name" value="HMA"/>
    <property type="match status" value="1"/>
</dbReference>
<name>A0ABZ1BV39_9FIRM</name>
<accession>A0ABZ1BV39</accession>
<dbReference type="PROSITE" id="PS50846">
    <property type="entry name" value="HMA_2"/>
    <property type="match status" value="1"/>
</dbReference>
<dbReference type="Pfam" id="PF00403">
    <property type="entry name" value="HMA"/>
    <property type="match status" value="1"/>
</dbReference>
<evidence type="ECO:0000313" key="4">
    <source>
        <dbReference type="EMBL" id="WRP16559.1"/>
    </source>
</evidence>
<dbReference type="PANTHER" id="PTHR46594">
    <property type="entry name" value="P-TYPE CATION-TRANSPORTING ATPASE"/>
    <property type="match status" value="1"/>
</dbReference>
<keyword evidence="2" id="KW-0479">Metal-binding</keyword>
<evidence type="ECO:0000259" key="3">
    <source>
        <dbReference type="PROSITE" id="PS50846"/>
    </source>
</evidence>
<dbReference type="InterPro" id="IPR036163">
    <property type="entry name" value="HMA_dom_sf"/>
</dbReference>
<proteinExistence type="predicted"/>